<dbReference type="RefSeq" id="WP_239262993.1">
    <property type="nucleotide sequence ID" value="NZ_DAMCTM010000021.1"/>
</dbReference>
<dbReference type="PIRSF" id="PIRSF002746">
    <property type="entry name" value="Gluconate_transporter"/>
    <property type="match status" value="1"/>
</dbReference>
<dbReference type="NCBIfam" id="NF007332">
    <property type="entry name" value="PRK09821.1"/>
    <property type="match status" value="1"/>
</dbReference>
<dbReference type="EMBL" id="JAKRCV010000011">
    <property type="protein sequence ID" value="MCG7321376.1"/>
    <property type="molecule type" value="Genomic_DNA"/>
</dbReference>
<dbReference type="Pfam" id="PF02447">
    <property type="entry name" value="GntP_permease"/>
    <property type="match status" value="1"/>
</dbReference>
<feature type="transmembrane region" description="Helical" evidence="1">
    <location>
        <begin position="141"/>
        <end position="158"/>
    </location>
</feature>
<name>A0ABS9Q0K0_9MICO</name>
<evidence type="ECO:0000313" key="3">
    <source>
        <dbReference type="Proteomes" id="UP001521931"/>
    </source>
</evidence>
<feature type="transmembrane region" description="Helical" evidence="1">
    <location>
        <begin position="58"/>
        <end position="79"/>
    </location>
</feature>
<feature type="transmembrane region" description="Helical" evidence="1">
    <location>
        <begin position="358"/>
        <end position="386"/>
    </location>
</feature>
<comment type="caution">
    <text evidence="2">The sequence shown here is derived from an EMBL/GenBank/DDBJ whole genome shotgun (WGS) entry which is preliminary data.</text>
</comment>
<sequence length="462" mass="46794">MSTAYLLCLAAGAIAVMLLLVIKAKMPAFVAMILVSLVTALAGGIAPEKVITVLTNGMGKTLGSVAIIVGLGAMLGRMIELSGGAENLARRFTARLGEKRVVLAVTCAAFVLGIPVFFDVGVIILAPIVFGFAAVARISPLKIGLPVAAVLLAVHVAVPPHPGPVAAAATLGADAGLLTILGLLACIPMAVVCYLVSQRMRYDRITLQDSPATEALKTAEHSTDLATGSYAGGADAPRRKVPSAGTVMALILIPIGMIMAGTTGAMLLPKGTLRNILSLVGAPPFALLVGALLAYYVISLNQGWSMEKGGELMDSALPMVAVIIFVTGAGGVFANVLIETGVGKALSGSLAGLGMPVLLMAYLIAVGLRVAQGSATVAILTTAGLVQPSIASGGFSSVQVVLILLAIAFGGYAASHVNDSGFWIVTRYLGLSVADGLKTWTVLSTIGSLVGFATVAAAWALV</sequence>
<feature type="transmembrane region" description="Helical" evidence="1">
    <location>
        <begin position="398"/>
        <end position="417"/>
    </location>
</feature>
<feature type="transmembrane region" description="Helical" evidence="1">
    <location>
        <begin position="247"/>
        <end position="269"/>
    </location>
</feature>
<feature type="transmembrane region" description="Helical" evidence="1">
    <location>
        <begin position="178"/>
        <end position="197"/>
    </location>
</feature>
<dbReference type="PANTHER" id="PTHR30354:SF25">
    <property type="entry name" value="INNER MEMBRANE PERMEASE YGBN"/>
    <property type="match status" value="1"/>
</dbReference>
<feature type="transmembrane region" description="Helical" evidence="1">
    <location>
        <begin position="5"/>
        <end position="22"/>
    </location>
</feature>
<accession>A0ABS9Q0K0</accession>
<dbReference type="PANTHER" id="PTHR30354">
    <property type="entry name" value="GNT FAMILY GLUCONATE TRANSPORTER"/>
    <property type="match status" value="1"/>
</dbReference>
<gene>
    <name evidence="2" type="ORF">MHL29_05635</name>
</gene>
<feature type="transmembrane region" description="Helical" evidence="1">
    <location>
        <begin position="319"/>
        <end position="338"/>
    </location>
</feature>
<reference evidence="2 3" key="1">
    <citation type="submission" date="2022-02" db="EMBL/GenBank/DDBJ databases">
        <title>Uncovering new skin microbiome diversity through culturing and metagenomics.</title>
        <authorList>
            <person name="Conlan S."/>
            <person name="Deming C."/>
            <person name="Nisc Comparative Sequencing Program N."/>
            <person name="Segre J.A."/>
        </authorList>
    </citation>
    <scope>NUCLEOTIDE SEQUENCE [LARGE SCALE GENOMIC DNA]</scope>
    <source>
        <strain evidence="2 3">ACRQZ</strain>
    </source>
</reference>
<keyword evidence="1" id="KW-0812">Transmembrane</keyword>
<feature type="transmembrane region" description="Helical" evidence="1">
    <location>
        <begin position="101"/>
        <end position="134"/>
    </location>
</feature>
<dbReference type="InterPro" id="IPR003474">
    <property type="entry name" value="Glcn_transporter"/>
</dbReference>
<evidence type="ECO:0000313" key="2">
    <source>
        <dbReference type="EMBL" id="MCG7321376.1"/>
    </source>
</evidence>
<feature type="transmembrane region" description="Helical" evidence="1">
    <location>
        <begin position="275"/>
        <end position="298"/>
    </location>
</feature>
<feature type="transmembrane region" description="Helical" evidence="1">
    <location>
        <begin position="28"/>
        <end position="46"/>
    </location>
</feature>
<feature type="transmembrane region" description="Helical" evidence="1">
    <location>
        <begin position="437"/>
        <end position="461"/>
    </location>
</feature>
<proteinExistence type="predicted"/>
<keyword evidence="1" id="KW-1133">Transmembrane helix</keyword>
<protein>
    <submittedName>
        <fullName evidence="2">GntP family transporter</fullName>
    </submittedName>
</protein>
<dbReference type="NCBIfam" id="TIGR00791">
    <property type="entry name" value="gntP"/>
    <property type="match status" value="1"/>
</dbReference>
<keyword evidence="3" id="KW-1185">Reference proteome</keyword>
<dbReference type="Proteomes" id="UP001521931">
    <property type="component" value="Unassembled WGS sequence"/>
</dbReference>
<organism evidence="2 3">
    <name type="scientific">Arsenicicoccus bolidensis</name>
    <dbReference type="NCBI Taxonomy" id="229480"/>
    <lineage>
        <taxon>Bacteria</taxon>
        <taxon>Bacillati</taxon>
        <taxon>Actinomycetota</taxon>
        <taxon>Actinomycetes</taxon>
        <taxon>Micrococcales</taxon>
        <taxon>Intrasporangiaceae</taxon>
        <taxon>Arsenicicoccus</taxon>
    </lineage>
</organism>
<evidence type="ECO:0000256" key="1">
    <source>
        <dbReference type="SAM" id="Phobius"/>
    </source>
</evidence>
<keyword evidence="1" id="KW-0472">Membrane</keyword>